<proteinExistence type="predicted"/>
<accession>A0ABQ5SAK1</accession>
<comment type="caution">
    <text evidence="2">The sequence shown here is derived from an EMBL/GenBank/DDBJ whole genome shotgun (WGS) entry which is preliminary data.</text>
</comment>
<gene>
    <name evidence="2" type="ORF">VaNZ11_010862</name>
</gene>
<protein>
    <submittedName>
        <fullName evidence="2">Uncharacterized protein</fullName>
    </submittedName>
</protein>
<keyword evidence="3" id="KW-1185">Reference proteome</keyword>
<dbReference type="Proteomes" id="UP001165090">
    <property type="component" value="Unassembled WGS sequence"/>
</dbReference>
<organism evidence="2 3">
    <name type="scientific">Volvox africanus</name>
    <dbReference type="NCBI Taxonomy" id="51714"/>
    <lineage>
        <taxon>Eukaryota</taxon>
        <taxon>Viridiplantae</taxon>
        <taxon>Chlorophyta</taxon>
        <taxon>core chlorophytes</taxon>
        <taxon>Chlorophyceae</taxon>
        <taxon>CS clade</taxon>
        <taxon>Chlamydomonadales</taxon>
        <taxon>Volvocaceae</taxon>
        <taxon>Volvox</taxon>
    </lineage>
</organism>
<sequence length="291" mass="32599">MPRRAAAMVAAAAIANCKFARPRVDAATAWRRRTQRLADLCMKLDAEHVLCKAMRRWPVAAVLETAQDWPARMFALVIRDWKVKKVARLLEAKGRIFTVECCIEWEPEYLQVLLPRLDLVTARHVLAELFFKSDDKHLSAYECRCVVEQFGPKVQRKLLRKFSERDVERVMSATVVDNSSEDDSEDEEDEEDSMEGFINDGDDDEEPVDVVAGDEEDSKDSDGGEDEEDGQSGGEIESESEDEEDDDVLSLGNGATPMERTDNGSSSSDDDDDSEGMELGSNDDDDDSDDD</sequence>
<evidence type="ECO:0000313" key="2">
    <source>
        <dbReference type="EMBL" id="GLI66871.1"/>
    </source>
</evidence>
<reference evidence="2 3" key="1">
    <citation type="journal article" date="2023" name="IScience">
        <title>Expanded male sex-determining region conserved during the evolution of homothallism in the green alga Volvox.</title>
        <authorList>
            <person name="Yamamoto K."/>
            <person name="Matsuzaki R."/>
            <person name="Mahakham W."/>
            <person name="Heman W."/>
            <person name="Sekimoto H."/>
            <person name="Kawachi M."/>
            <person name="Minakuchi Y."/>
            <person name="Toyoda A."/>
            <person name="Nozaki H."/>
        </authorList>
    </citation>
    <scope>NUCLEOTIDE SEQUENCE [LARGE SCALE GENOMIC DNA]</scope>
    <source>
        <strain evidence="2 3">NIES-4468</strain>
    </source>
</reference>
<name>A0ABQ5SAK1_9CHLO</name>
<dbReference type="EMBL" id="BSDZ01000044">
    <property type="protein sequence ID" value="GLI66871.1"/>
    <property type="molecule type" value="Genomic_DNA"/>
</dbReference>
<feature type="region of interest" description="Disordered" evidence="1">
    <location>
        <begin position="173"/>
        <end position="291"/>
    </location>
</feature>
<evidence type="ECO:0000256" key="1">
    <source>
        <dbReference type="SAM" id="MobiDB-lite"/>
    </source>
</evidence>
<feature type="compositionally biased region" description="Acidic residues" evidence="1">
    <location>
        <begin position="179"/>
        <end position="248"/>
    </location>
</feature>
<evidence type="ECO:0000313" key="3">
    <source>
        <dbReference type="Proteomes" id="UP001165090"/>
    </source>
</evidence>
<feature type="compositionally biased region" description="Acidic residues" evidence="1">
    <location>
        <begin position="268"/>
        <end position="291"/>
    </location>
</feature>